<dbReference type="GO" id="GO:0005737">
    <property type="term" value="C:cytoplasm"/>
    <property type="evidence" value="ECO:0007669"/>
    <property type="project" value="TreeGrafter"/>
</dbReference>
<comment type="caution">
    <text evidence="2">The sequence shown here is derived from an EMBL/GenBank/DDBJ whole genome shotgun (WGS) entry which is preliminary data.</text>
</comment>
<evidence type="ECO:0000313" key="2">
    <source>
        <dbReference type="EMBL" id="NEN22370.1"/>
    </source>
</evidence>
<evidence type="ECO:0000259" key="1">
    <source>
        <dbReference type="PROSITE" id="PS51186"/>
    </source>
</evidence>
<evidence type="ECO:0000313" key="3">
    <source>
        <dbReference type="Proteomes" id="UP000486602"/>
    </source>
</evidence>
<keyword evidence="2" id="KW-0808">Transferase</keyword>
<dbReference type="InterPro" id="IPR000182">
    <property type="entry name" value="GNAT_dom"/>
</dbReference>
<accession>A0A7K3WL49</accession>
<proteinExistence type="predicted"/>
<sequence length="141" mass="16167">MEQYCGINSEKTKYQEGLSTHNKKFLYFQLINKTTGEIIGWCGYHTWYTSHNGAELGYGIYADAHKHLGLMSEAMLPILKSGFEQMNLNRIEAFIGPNNLPSLNLIKKMNFTQEGKLRAHFIKNNQVEDSLVFSLLKAEFD</sequence>
<dbReference type="EMBL" id="JAAGVY010000002">
    <property type="protein sequence ID" value="NEN22370.1"/>
    <property type="molecule type" value="Genomic_DNA"/>
</dbReference>
<dbReference type="Gene3D" id="3.40.630.30">
    <property type="match status" value="1"/>
</dbReference>
<dbReference type="Proteomes" id="UP000486602">
    <property type="component" value="Unassembled WGS sequence"/>
</dbReference>
<dbReference type="Pfam" id="PF13302">
    <property type="entry name" value="Acetyltransf_3"/>
    <property type="match status" value="1"/>
</dbReference>
<dbReference type="GO" id="GO:1990189">
    <property type="term" value="F:protein N-terminal-serine acetyltransferase activity"/>
    <property type="evidence" value="ECO:0007669"/>
    <property type="project" value="TreeGrafter"/>
</dbReference>
<dbReference type="PROSITE" id="PS51186">
    <property type="entry name" value="GNAT"/>
    <property type="match status" value="1"/>
</dbReference>
<dbReference type="AlphaFoldDB" id="A0A7K3WL49"/>
<dbReference type="InterPro" id="IPR016181">
    <property type="entry name" value="Acyl_CoA_acyltransferase"/>
</dbReference>
<dbReference type="InterPro" id="IPR051908">
    <property type="entry name" value="Ribosomal_N-acetyltransferase"/>
</dbReference>
<gene>
    <name evidence="2" type="ORF">G3O08_02495</name>
</gene>
<dbReference type="PANTHER" id="PTHR43441">
    <property type="entry name" value="RIBOSOMAL-PROTEIN-SERINE ACETYLTRANSFERASE"/>
    <property type="match status" value="1"/>
</dbReference>
<dbReference type="PANTHER" id="PTHR43441:SF11">
    <property type="entry name" value="RIBOSOMAL-PROTEIN-SERINE ACETYLTRANSFERASE"/>
    <property type="match status" value="1"/>
</dbReference>
<dbReference type="GO" id="GO:0008999">
    <property type="term" value="F:protein-N-terminal-alanine acetyltransferase activity"/>
    <property type="evidence" value="ECO:0007669"/>
    <property type="project" value="TreeGrafter"/>
</dbReference>
<reference evidence="2 3" key="1">
    <citation type="submission" date="2020-02" db="EMBL/GenBank/DDBJ databases">
        <title>Out from the shadows clarifying the taxonomy of the family Cryomorphaceae and related taxa by utilizing the GTDB taxonomic framework.</title>
        <authorList>
            <person name="Bowman J.P."/>
        </authorList>
    </citation>
    <scope>NUCLEOTIDE SEQUENCE [LARGE SCALE GENOMIC DNA]</scope>
    <source>
        <strain evidence="2 3">QSSC 1-22</strain>
    </source>
</reference>
<feature type="domain" description="N-acetyltransferase" evidence="1">
    <location>
        <begin position="1"/>
        <end position="138"/>
    </location>
</feature>
<protein>
    <submittedName>
        <fullName evidence="2">GNAT family N-acetyltransferase</fullName>
    </submittedName>
</protein>
<dbReference type="SUPFAM" id="SSF55729">
    <property type="entry name" value="Acyl-CoA N-acyltransferases (Nat)"/>
    <property type="match status" value="1"/>
</dbReference>
<organism evidence="2 3">
    <name type="scientific">Cryomorpha ignava</name>
    <dbReference type="NCBI Taxonomy" id="101383"/>
    <lineage>
        <taxon>Bacteria</taxon>
        <taxon>Pseudomonadati</taxon>
        <taxon>Bacteroidota</taxon>
        <taxon>Flavobacteriia</taxon>
        <taxon>Flavobacteriales</taxon>
        <taxon>Cryomorphaceae</taxon>
        <taxon>Cryomorpha</taxon>
    </lineage>
</organism>
<keyword evidence="3" id="KW-1185">Reference proteome</keyword>
<name>A0A7K3WL49_9FLAO</name>